<dbReference type="GeneID" id="73345685"/>
<gene>
    <name evidence="2" type="ORF">CLUP02_11708</name>
</gene>
<feature type="non-terminal residue" evidence="2">
    <location>
        <position position="1"/>
    </location>
</feature>
<reference evidence="2" key="1">
    <citation type="journal article" date="2021" name="Mol. Plant Microbe Interact.">
        <title>Complete Genome Sequence of the Plant-Pathogenic Fungus Colletotrichum lupini.</title>
        <authorList>
            <person name="Baroncelli R."/>
            <person name="Pensec F."/>
            <person name="Da Lio D."/>
            <person name="Boufleur T."/>
            <person name="Vicente I."/>
            <person name="Sarrocco S."/>
            <person name="Picot A."/>
            <person name="Baraldi E."/>
            <person name="Sukno S."/>
            <person name="Thon M."/>
            <person name="Le Floch G."/>
        </authorList>
    </citation>
    <scope>NUCLEOTIDE SEQUENCE</scope>
    <source>
        <strain evidence="2">IMI 504893</strain>
    </source>
</reference>
<evidence type="ECO:0000256" key="1">
    <source>
        <dbReference type="SAM" id="SignalP"/>
    </source>
</evidence>
<feature type="signal peptide" evidence="1">
    <location>
        <begin position="1"/>
        <end position="19"/>
    </location>
</feature>
<protein>
    <submittedName>
        <fullName evidence="2">Uncharacterized protein</fullName>
    </submittedName>
</protein>
<dbReference type="KEGG" id="clup:CLUP02_11708"/>
<evidence type="ECO:0000313" key="2">
    <source>
        <dbReference type="EMBL" id="UQC86208.1"/>
    </source>
</evidence>
<dbReference type="AlphaFoldDB" id="A0A9Q8SZR6"/>
<feature type="chain" id="PRO_5040326396" evidence="1">
    <location>
        <begin position="20"/>
        <end position="89"/>
    </location>
</feature>
<evidence type="ECO:0000313" key="3">
    <source>
        <dbReference type="Proteomes" id="UP000830671"/>
    </source>
</evidence>
<organism evidence="2 3">
    <name type="scientific">Colletotrichum lupini</name>
    <dbReference type="NCBI Taxonomy" id="145971"/>
    <lineage>
        <taxon>Eukaryota</taxon>
        <taxon>Fungi</taxon>
        <taxon>Dikarya</taxon>
        <taxon>Ascomycota</taxon>
        <taxon>Pezizomycotina</taxon>
        <taxon>Sordariomycetes</taxon>
        <taxon>Hypocreomycetidae</taxon>
        <taxon>Glomerellales</taxon>
        <taxon>Glomerellaceae</taxon>
        <taxon>Colletotrichum</taxon>
        <taxon>Colletotrichum acutatum species complex</taxon>
    </lineage>
</organism>
<keyword evidence="1" id="KW-0732">Signal</keyword>
<accession>A0A9Q8SZR6</accession>
<dbReference type="Proteomes" id="UP000830671">
    <property type="component" value="Chromosome 6"/>
</dbReference>
<keyword evidence="3" id="KW-1185">Reference proteome</keyword>
<name>A0A9Q8SZR6_9PEZI</name>
<dbReference type="EMBL" id="CP019478">
    <property type="protein sequence ID" value="UQC86208.1"/>
    <property type="molecule type" value="Genomic_DNA"/>
</dbReference>
<sequence>WRLGFLHHFWSILRRLPSATQIRAGIVQPFTVCWFKRLRLHDLARPTSACIRSCNCSSRQGKLATFREGFLGLTSNGSSANYKQDSAAD</sequence>
<dbReference type="RefSeq" id="XP_049147820.1">
    <property type="nucleotide sequence ID" value="XM_049290675.1"/>
</dbReference>
<proteinExistence type="predicted"/>